<proteinExistence type="predicted"/>
<dbReference type="InterPro" id="IPR050879">
    <property type="entry name" value="Acyltransferase_3"/>
</dbReference>
<keyword evidence="3" id="KW-0012">Acyltransferase</keyword>
<dbReference type="AlphaFoldDB" id="A0A6F8PQJ9"/>
<feature type="transmembrane region" description="Helical" evidence="1">
    <location>
        <begin position="80"/>
        <end position="101"/>
    </location>
</feature>
<feature type="transmembrane region" description="Helical" evidence="1">
    <location>
        <begin position="351"/>
        <end position="372"/>
    </location>
</feature>
<dbReference type="KEGG" id="tzo:THMIRHAT_20600"/>
<feature type="transmembrane region" description="Helical" evidence="1">
    <location>
        <begin position="6"/>
        <end position="24"/>
    </location>
</feature>
<evidence type="ECO:0000313" key="3">
    <source>
        <dbReference type="EMBL" id="BBP44314.1"/>
    </source>
</evidence>
<reference evidence="4" key="1">
    <citation type="submission" date="2019-11" db="EMBL/GenBank/DDBJ databases">
        <title>Isolation and characterization of two novel species in the genus Thiomicrorhabdus.</title>
        <authorList>
            <person name="Mochizuki J."/>
            <person name="Kojima H."/>
            <person name="Fukui M."/>
        </authorList>
    </citation>
    <scope>NUCLEOTIDE SEQUENCE [LARGE SCALE GENOMIC DNA]</scope>
    <source>
        <strain evidence="4">AkT22</strain>
    </source>
</reference>
<dbReference type="PANTHER" id="PTHR23028">
    <property type="entry name" value="ACETYLTRANSFERASE"/>
    <property type="match status" value="1"/>
</dbReference>
<dbReference type="PANTHER" id="PTHR23028:SF53">
    <property type="entry name" value="ACYL_TRANSF_3 DOMAIN-CONTAINING PROTEIN"/>
    <property type="match status" value="1"/>
</dbReference>
<feature type="transmembrane region" description="Helical" evidence="1">
    <location>
        <begin position="289"/>
        <end position="309"/>
    </location>
</feature>
<dbReference type="Proteomes" id="UP000501466">
    <property type="component" value="Chromosome"/>
</dbReference>
<accession>A0A6F8PQJ9</accession>
<organism evidence="3 4">
    <name type="scientific">Thiosulfativibrio zosterae</name>
    <dbReference type="NCBI Taxonomy" id="2675053"/>
    <lineage>
        <taxon>Bacteria</taxon>
        <taxon>Pseudomonadati</taxon>
        <taxon>Pseudomonadota</taxon>
        <taxon>Gammaproteobacteria</taxon>
        <taxon>Thiotrichales</taxon>
        <taxon>Piscirickettsiaceae</taxon>
        <taxon>Thiosulfativibrio</taxon>
    </lineage>
</organism>
<keyword evidence="1" id="KW-0812">Transmembrane</keyword>
<feature type="transmembrane region" description="Helical" evidence="1">
    <location>
        <begin position="50"/>
        <end position="68"/>
    </location>
</feature>
<feature type="transmembrane region" description="Helical" evidence="1">
    <location>
        <begin position="230"/>
        <end position="251"/>
    </location>
</feature>
<dbReference type="EMBL" id="AP021888">
    <property type="protein sequence ID" value="BBP44314.1"/>
    <property type="molecule type" value="Genomic_DNA"/>
</dbReference>
<dbReference type="GO" id="GO:0000271">
    <property type="term" value="P:polysaccharide biosynthetic process"/>
    <property type="evidence" value="ECO:0007669"/>
    <property type="project" value="TreeGrafter"/>
</dbReference>
<keyword evidence="1" id="KW-1133">Transmembrane helix</keyword>
<evidence type="ECO:0000256" key="1">
    <source>
        <dbReference type="SAM" id="Phobius"/>
    </source>
</evidence>
<dbReference type="GO" id="GO:0016020">
    <property type="term" value="C:membrane"/>
    <property type="evidence" value="ECO:0007669"/>
    <property type="project" value="TreeGrafter"/>
</dbReference>
<evidence type="ECO:0000259" key="2">
    <source>
        <dbReference type="Pfam" id="PF01757"/>
    </source>
</evidence>
<dbReference type="Pfam" id="PF01757">
    <property type="entry name" value="Acyl_transf_3"/>
    <property type="match status" value="1"/>
</dbReference>
<feature type="transmembrane region" description="Helical" evidence="1">
    <location>
        <begin position="113"/>
        <end position="137"/>
    </location>
</feature>
<keyword evidence="3" id="KW-0808">Transferase</keyword>
<gene>
    <name evidence="3" type="ORF">THMIRHAT_20600</name>
</gene>
<feature type="domain" description="Acyltransferase 3" evidence="2">
    <location>
        <begin position="44"/>
        <end position="369"/>
    </location>
</feature>
<feature type="transmembrane region" description="Helical" evidence="1">
    <location>
        <begin position="321"/>
        <end position="339"/>
    </location>
</feature>
<feature type="transmembrane region" description="Helical" evidence="1">
    <location>
        <begin position="188"/>
        <end position="218"/>
    </location>
</feature>
<name>A0A6F8PQJ9_9GAMM</name>
<sequence length="384" mass="44389">MLFSFTVLMIFISVIVALKTATYLQKHALFTINLPIGEPQRKTNIDGLRGFLALGVFYHHFIITYHWKLTGQWVAPAQNFFNNIGQVSVALFFMITGYLFIGRMLKNKLTWRAFFLSRLFRIMPLYLFMITLMTWLILFHSNFLLTDGVILLLKEIGLWPIFQQPSINGFEHTMQVTAGVTWTLKYEWIFYLALPIIGLLLSHKISIWILLLSVLILAHNPKEIYITEPIQFNTFFFILFLIGGFGTHIEIKYKNIKPNLIRLLSYGGILSIILVLFFFTNSYGVPQAFLIGVFFLSILLGNNLFGLLHHRASIILGEMSYSIYLVHGLVLYVLFSIFFNDFIKIDANSYLTTMPFVGLLILLISSLTYKHIEKPMIEVGRKLR</sequence>
<dbReference type="InterPro" id="IPR002656">
    <property type="entry name" value="Acyl_transf_3_dom"/>
</dbReference>
<feature type="transmembrane region" description="Helical" evidence="1">
    <location>
        <begin position="263"/>
        <end position="283"/>
    </location>
</feature>
<keyword evidence="4" id="KW-1185">Reference proteome</keyword>
<evidence type="ECO:0000313" key="4">
    <source>
        <dbReference type="Proteomes" id="UP000501466"/>
    </source>
</evidence>
<keyword evidence="1" id="KW-0472">Membrane</keyword>
<dbReference type="GO" id="GO:0016747">
    <property type="term" value="F:acyltransferase activity, transferring groups other than amino-acyl groups"/>
    <property type="evidence" value="ECO:0007669"/>
    <property type="project" value="InterPro"/>
</dbReference>
<protein>
    <submittedName>
        <fullName evidence="3">Acyltransferase</fullName>
    </submittedName>
</protein>